<dbReference type="Proteomes" id="UP000249341">
    <property type="component" value="Unassembled WGS sequence"/>
</dbReference>
<dbReference type="PANTHER" id="PTHR31793">
    <property type="entry name" value="4-HYDROXYBENZOYL-COA THIOESTERASE FAMILY MEMBER"/>
    <property type="match status" value="1"/>
</dbReference>
<dbReference type="Pfam" id="PF03061">
    <property type="entry name" value="4HBT"/>
    <property type="match status" value="1"/>
</dbReference>
<sequence length="151" mass="16656">MTAALSSVSSVSFGDVVHVPVHFDDLDAMGMLHNSRYAVLVERAISLWWAERGVSFAGGRPTTPDAFNVVREYGITFNRPVLGTGNVTVHFWLEKLGTSSATYRFRVTSTDGETVYAEGRRVNVRLDPATMRPSPWTDHARTLATTILQPS</sequence>
<comment type="caution">
    <text evidence="2">The sequence shown here is derived from an EMBL/GenBank/DDBJ whole genome shotgun (WGS) entry which is preliminary data.</text>
</comment>
<name>A0A327ZKA6_9ACTN</name>
<dbReference type="EMBL" id="QLMJ01000001">
    <property type="protein sequence ID" value="RAK43093.1"/>
    <property type="molecule type" value="Genomic_DNA"/>
</dbReference>
<keyword evidence="2" id="KW-0378">Hydrolase</keyword>
<dbReference type="Gene3D" id="3.10.129.10">
    <property type="entry name" value="Hotdog Thioesterase"/>
    <property type="match status" value="1"/>
</dbReference>
<evidence type="ECO:0000259" key="1">
    <source>
        <dbReference type="Pfam" id="PF03061"/>
    </source>
</evidence>
<dbReference type="GO" id="GO:0047617">
    <property type="term" value="F:fatty acyl-CoA hydrolase activity"/>
    <property type="evidence" value="ECO:0007669"/>
    <property type="project" value="TreeGrafter"/>
</dbReference>
<keyword evidence="3" id="KW-1185">Reference proteome</keyword>
<accession>A0A327ZKA6</accession>
<dbReference type="InterPro" id="IPR006683">
    <property type="entry name" value="Thioestr_dom"/>
</dbReference>
<dbReference type="PANTHER" id="PTHR31793:SF24">
    <property type="entry name" value="LONG-CHAIN ACYL-COA THIOESTERASE FADM"/>
    <property type="match status" value="1"/>
</dbReference>
<reference evidence="2 3" key="1">
    <citation type="submission" date="2018-06" db="EMBL/GenBank/DDBJ databases">
        <title>Genomic Encyclopedia of Type Strains, Phase III (KMG-III): the genomes of soil and plant-associated and newly described type strains.</title>
        <authorList>
            <person name="Whitman W."/>
        </authorList>
    </citation>
    <scope>NUCLEOTIDE SEQUENCE [LARGE SCALE GENOMIC DNA]</scope>
    <source>
        <strain evidence="2 3">CGMCC 4.7090</strain>
    </source>
</reference>
<gene>
    <name evidence="2" type="ORF">B0I29_101223</name>
</gene>
<dbReference type="CDD" id="cd00586">
    <property type="entry name" value="4HBT"/>
    <property type="match status" value="1"/>
</dbReference>
<evidence type="ECO:0000313" key="3">
    <source>
        <dbReference type="Proteomes" id="UP000249341"/>
    </source>
</evidence>
<protein>
    <submittedName>
        <fullName evidence="2">Acyl-CoA thioester hydrolase</fullName>
    </submittedName>
</protein>
<evidence type="ECO:0000313" key="2">
    <source>
        <dbReference type="EMBL" id="RAK43093.1"/>
    </source>
</evidence>
<feature type="domain" description="Thioesterase" evidence="1">
    <location>
        <begin position="29"/>
        <end position="115"/>
    </location>
</feature>
<dbReference type="OrthoDB" id="194128at2"/>
<organism evidence="2 3">
    <name type="scientific">Actinoplanes lutulentus</name>
    <dbReference type="NCBI Taxonomy" id="1287878"/>
    <lineage>
        <taxon>Bacteria</taxon>
        <taxon>Bacillati</taxon>
        <taxon>Actinomycetota</taxon>
        <taxon>Actinomycetes</taxon>
        <taxon>Micromonosporales</taxon>
        <taxon>Micromonosporaceae</taxon>
        <taxon>Actinoplanes</taxon>
    </lineage>
</organism>
<dbReference type="SUPFAM" id="SSF54637">
    <property type="entry name" value="Thioesterase/thiol ester dehydrase-isomerase"/>
    <property type="match status" value="1"/>
</dbReference>
<dbReference type="InterPro" id="IPR050563">
    <property type="entry name" value="4-hydroxybenzoyl-CoA_TE"/>
</dbReference>
<dbReference type="InterPro" id="IPR029069">
    <property type="entry name" value="HotDog_dom_sf"/>
</dbReference>
<proteinExistence type="predicted"/>
<dbReference type="AlphaFoldDB" id="A0A327ZKA6"/>